<keyword evidence="4" id="KW-1185">Reference proteome</keyword>
<evidence type="ECO:0000256" key="1">
    <source>
        <dbReference type="SAM" id="MobiDB-lite"/>
    </source>
</evidence>
<feature type="chain" id="PRO_5001630212" evidence="2">
    <location>
        <begin position="19"/>
        <end position="277"/>
    </location>
</feature>
<dbReference type="eggNOG" id="ENOG502T4F9">
    <property type="taxonomic scope" value="Eukaryota"/>
</dbReference>
<keyword evidence="2" id="KW-0732">Signal</keyword>
<gene>
    <name evidence="3" type="ORF">CSUB01_06278</name>
</gene>
<feature type="compositionally biased region" description="Polar residues" evidence="1">
    <location>
        <begin position="261"/>
        <end position="277"/>
    </location>
</feature>
<evidence type="ECO:0000313" key="3">
    <source>
        <dbReference type="EMBL" id="KDN68568.1"/>
    </source>
</evidence>
<dbReference type="AlphaFoldDB" id="A0A066XHA8"/>
<proteinExistence type="predicted"/>
<protein>
    <submittedName>
        <fullName evidence="3">Uncharacterized protein</fullName>
    </submittedName>
</protein>
<sequence length="277" mass="32167">MQLLRLALAIALTVLTLGVEGSSQKKSHNPWTGHRAAMEWWILWPKADDRGLKLETLPACIRDCITPRNSWVNIRGENVSVHNVNRRVFCDPRLGLMHRFFARRIGSCSIGSCRFEHSLWRLRRHWLLWLRMLCIPPGVKRPKNIWKLQPRYKTKAKPMIDPSANYTNVPTDNDTDKYVGREAYDDDVWDTYEDFDWNAYDYIDWYAYDDDGSSAYEVDDWGVDEDLDWDVYEDFVGEASITDEAATTTVTRPSKKEETHSQSMPANLTVSGRSRGE</sequence>
<feature type="signal peptide" evidence="2">
    <location>
        <begin position="1"/>
        <end position="18"/>
    </location>
</feature>
<evidence type="ECO:0000313" key="4">
    <source>
        <dbReference type="Proteomes" id="UP000027238"/>
    </source>
</evidence>
<organism evidence="3 4">
    <name type="scientific">Colletotrichum sublineola</name>
    <name type="common">Sorghum anthracnose fungus</name>
    <dbReference type="NCBI Taxonomy" id="1173701"/>
    <lineage>
        <taxon>Eukaryota</taxon>
        <taxon>Fungi</taxon>
        <taxon>Dikarya</taxon>
        <taxon>Ascomycota</taxon>
        <taxon>Pezizomycotina</taxon>
        <taxon>Sordariomycetes</taxon>
        <taxon>Hypocreomycetidae</taxon>
        <taxon>Glomerellales</taxon>
        <taxon>Glomerellaceae</taxon>
        <taxon>Colletotrichum</taxon>
        <taxon>Colletotrichum graminicola species complex</taxon>
    </lineage>
</organism>
<dbReference type="OrthoDB" id="10448686at2759"/>
<dbReference type="OMA" id="MEWWILW"/>
<comment type="caution">
    <text evidence="3">The sequence shown here is derived from an EMBL/GenBank/DDBJ whole genome shotgun (WGS) entry which is preliminary data.</text>
</comment>
<dbReference type="Proteomes" id="UP000027238">
    <property type="component" value="Unassembled WGS sequence"/>
</dbReference>
<dbReference type="HOGENOM" id="CLU_087649_0_0_1"/>
<name>A0A066XHA8_COLSU</name>
<evidence type="ECO:0000256" key="2">
    <source>
        <dbReference type="SAM" id="SignalP"/>
    </source>
</evidence>
<feature type="region of interest" description="Disordered" evidence="1">
    <location>
        <begin position="243"/>
        <end position="277"/>
    </location>
</feature>
<dbReference type="EMBL" id="JMSE01000650">
    <property type="protein sequence ID" value="KDN68568.1"/>
    <property type="molecule type" value="Genomic_DNA"/>
</dbReference>
<accession>A0A066XHA8</accession>
<reference evidence="4" key="1">
    <citation type="journal article" date="2014" name="Genome Announc.">
        <title>Draft genome sequence of Colletotrichum sublineola, a destructive pathogen of cultivated sorghum.</title>
        <authorList>
            <person name="Baroncelli R."/>
            <person name="Sanz-Martin J.M."/>
            <person name="Rech G.E."/>
            <person name="Sukno S.A."/>
            <person name="Thon M.R."/>
        </authorList>
    </citation>
    <scope>NUCLEOTIDE SEQUENCE [LARGE SCALE GENOMIC DNA]</scope>
    <source>
        <strain evidence="4">TX430BB</strain>
    </source>
</reference>